<evidence type="ECO:0000313" key="2">
    <source>
        <dbReference type="EMBL" id="KAI0302821.1"/>
    </source>
</evidence>
<sequence length="161" mass="17361">MSSTTFSSNSIPPTSSTALALASSRVRRQRRDAVSRAAESDWEFPDHPPTTTTTTSSNTSSILPWCDEFVCPLAPSSAAADPDPSLQLPFLTWVNMDIPNNDDLQNMLARFAFPATPRKRRRSGDINVDSYSGTAATSRKSGPGPVQRASCAHCERGRSSA</sequence>
<dbReference type="AlphaFoldDB" id="A0AAD4QLS6"/>
<evidence type="ECO:0000256" key="1">
    <source>
        <dbReference type="SAM" id="MobiDB-lite"/>
    </source>
</evidence>
<dbReference type="EMBL" id="WTXG01000010">
    <property type="protein sequence ID" value="KAI0302821.1"/>
    <property type="molecule type" value="Genomic_DNA"/>
</dbReference>
<protein>
    <submittedName>
        <fullName evidence="2">Uncharacterized protein</fullName>
    </submittedName>
</protein>
<reference evidence="2" key="1">
    <citation type="journal article" date="2022" name="New Phytol.">
        <title>Evolutionary transition to the ectomycorrhizal habit in the genomes of a hyperdiverse lineage of mushroom-forming fungi.</title>
        <authorList>
            <person name="Looney B."/>
            <person name="Miyauchi S."/>
            <person name="Morin E."/>
            <person name="Drula E."/>
            <person name="Courty P.E."/>
            <person name="Kohler A."/>
            <person name="Kuo A."/>
            <person name="LaButti K."/>
            <person name="Pangilinan J."/>
            <person name="Lipzen A."/>
            <person name="Riley R."/>
            <person name="Andreopoulos W."/>
            <person name="He G."/>
            <person name="Johnson J."/>
            <person name="Nolan M."/>
            <person name="Tritt A."/>
            <person name="Barry K.W."/>
            <person name="Grigoriev I.V."/>
            <person name="Nagy L.G."/>
            <person name="Hibbett D."/>
            <person name="Henrissat B."/>
            <person name="Matheny P.B."/>
            <person name="Labbe J."/>
            <person name="Martin F.M."/>
        </authorList>
    </citation>
    <scope>NUCLEOTIDE SEQUENCE</scope>
    <source>
        <strain evidence="2">BPL690</strain>
    </source>
</reference>
<feature type="compositionally biased region" description="Polar residues" evidence="1">
    <location>
        <begin position="1"/>
        <end position="13"/>
    </location>
</feature>
<feature type="compositionally biased region" description="Low complexity" evidence="1">
    <location>
        <begin position="14"/>
        <end position="24"/>
    </location>
</feature>
<keyword evidence="3" id="KW-1185">Reference proteome</keyword>
<feature type="compositionally biased region" description="Low complexity" evidence="1">
    <location>
        <begin position="50"/>
        <end position="61"/>
    </location>
</feature>
<proteinExistence type="predicted"/>
<dbReference type="Proteomes" id="UP001203297">
    <property type="component" value="Unassembled WGS sequence"/>
</dbReference>
<name>A0AAD4QLS6_9AGAM</name>
<gene>
    <name evidence="2" type="ORF">B0F90DRAFT_170640</name>
</gene>
<feature type="region of interest" description="Disordered" evidence="1">
    <location>
        <begin position="1"/>
        <end position="61"/>
    </location>
</feature>
<feature type="region of interest" description="Disordered" evidence="1">
    <location>
        <begin position="118"/>
        <end position="161"/>
    </location>
</feature>
<evidence type="ECO:0000313" key="3">
    <source>
        <dbReference type="Proteomes" id="UP001203297"/>
    </source>
</evidence>
<organism evidence="2 3">
    <name type="scientific">Multifurca ochricompacta</name>
    <dbReference type="NCBI Taxonomy" id="376703"/>
    <lineage>
        <taxon>Eukaryota</taxon>
        <taxon>Fungi</taxon>
        <taxon>Dikarya</taxon>
        <taxon>Basidiomycota</taxon>
        <taxon>Agaricomycotina</taxon>
        <taxon>Agaricomycetes</taxon>
        <taxon>Russulales</taxon>
        <taxon>Russulaceae</taxon>
        <taxon>Multifurca</taxon>
    </lineage>
</organism>
<comment type="caution">
    <text evidence="2">The sequence shown here is derived from an EMBL/GenBank/DDBJ whole genome shotgun (WGS) entry which is preliminary data.</text>
</comment>
<feature type="compositionally biased region" description="Polar residues" evidence="1">
    <location>
        <begin position="129"/>
        <end position="140"/>
    </location>
</feature>
<accession>A0AAD4QLS6</accession>